<dbReference type="PANTHER" id="PTHR48081">
    <property type="entry name" value="AB HYDROLASE SUPERFAMILY PROTEIN C4A8.06C"/>
    <property type="match status" value="1"/>
</dbReference>
<dbReference type="GO" id="GO:0016787">
    <property type="term" value="F:hydrolase activity"/>
    <property type="evidence" value="ECO:0007669"/>
    <property type="project" value="UniProtKB-KW"/>
</dbReference>
<dbReference type="AlphaFoldDB" id="A0A1R0Y5B0"/>
<protein>
    <submittedName>
        <fullName evidence="3">Lipase</fullName>
    </submittedName>
</protein>
<organism evidence="3 4">
    <name type="scientific">Paenibacillus odorifer</name>
    <dbReference type="NCBI Taxonomy" id="189426"/>
    <lineage>
        <taxon>Bacteria</taxon>
        <taxon>Bacillati</taxon>
        <taxon>Bacillota</taxon>
        <taxon>Bacilli</taxon>
        <taxon>Bacillales</taxon>
        <taxon>Paenibacillaceae</taxon>
        <taxon>Paenibacillus</taxon>
    </lineage>
</organism>
<evidence type="ECO:0000256" key="1">
    <source>
        <dbReference type="ARBA" id="ARBA00022801"/>
    </source>
</evidence>
<accession>A0A1R0Y5B0</accession>
<dbReference type="Pfam" id="PF07859">
    <property type="entry name" value="Abhydrolase_3"/>
    <property type="match status" value="1"/>
</dbReference>
<gene>
    <name evidence="3" type="ORF">BSK52_06900</name>
</gene>
<evidence type="ECO:0000313" key="4">
    <source>
        <dbReference type="Proteomes" id="UP000187439"/>
    </source>
</evidence>
<dbReference type="PANTHER" id="PTHR48081:SF8">
    <property type="entry name" value="ALPHA_BETA HYDROLASE FOLD-3 DOMAIN-CONTAINING PROTEIN-RELATED"/>
    <property type="match status" value="1"/>
</dbReference>
<dbReference type="Proteomes" id="UP000187439">
    <property type="component" value="Unassembled WGS sequence"/>
</dbReference>
<feature type="domain" description="Alpha/beta hydrolase fold-3" evidence="2">
    <location>
        <begin position="77"/>
        <end position="285"/>
    </location>
</feature>
<dbReference type="RefSeq" id="WP_076117976.1">
    <property type="nucleotide sequence ID" value="NZ_MPTC01000004.1"/>
</dbReference>
<proteinExistence type="predicted"/>
<dbReference type="OrthoDB" id="9815425at2"/>
<dbReference type="SUPFAM" id="SSF53474">
    <property type="entry name" value="alpha/beta-Hydrolases"/>
    <property type="match status" value="1"/>
</dbReference>
<dbReference type="InterPro" id="IPR029058">
    <property type="entry name" value="AB_hydrolase_fold"/>
</dbReference>
<dbReference type="InterPro" id="IPR013094">
    <property type="entry name" value="AB_hydrolase_3"/>
</dbReference>
<evidence type="ECO:0000313" key="3">
    <source>
        <dbReference type="EMBL" id="OMD42533.1"/>
    </source>
</evidence>
<dbReference type="Gene3D" id="3.40.50.1820">
    <property type="entry name" value="alpha/beta hydrolase"/>
    <property type="match status" value="1"/>
</dbReference>
<evidence type="ECO:0000259" key="2">
    <source>
        <dbReference type="Pfam" id="PF07859"/>
    </source>
</evidence>
<reference evidence="3 4" key="1">
    <citation type="submission" date="2016-10" db="EMBL/GenBank/DDBJ databases">
        <title>Paenibacillus species isolates.</title>
        <authorList>
            <person name="Beno S.M."/>
        </authorList>
    </citation>
    <scope>NUCLEOTIDE SEQUENCE [LARGE SCALE GENOMIC DNA]</scope>
    <source>
        <strain evidence="3 4">FSL H7-0710</strain>
    </source>
</reference>
<name>A0A1R0Y5B0_9BACL</name>
<keyword evidence="1" id="KW-0378">Hydrolase</keyword>
<dbReference type="EMBL" id="MPTC01000004">
    <property type="protein sequence ID" value="OMD42533.1"/>
    <property type="molecule type" value="Genomic_DNA"/>
</dbReference>
<sequence length="322" mass="35738">MSIDKRILPELREAYSQFPGFQLEENLEWSRSLVSAPPVKRSEHVNTTSRKIPGVAGEMLVKIYEPAGRNADKLPAMLWIHGGGYVLGHPDMDDKLCERFVQTARCVVVSVDYRLAPEHPYPAAIEDCYAGLVWMTEEAESLGIDENRVAIAGASGGGGLTAALALMARDKGGPSIIFQMPLYPMLDNRNITPSSHEITEEGAIWNRTDNLTAWNMYLGEENDASRISSYAVPTRAENLAGLPPTYTCVGQLDLFRDETIEYVTRLAQAGVDIEFHLYPGCFHLFEIFVPEAEVSQRAVQRYIDAMARALHPKHSPSHSESC</sequence>
<dbReference type="InterPro" id="IPR050300">
    <property type="entry name" value="GDXG_lipolytic_enzyme"/>
</dbReference>
<comment type="caution">
    <text evidence="3">The sequence shown here is derived from an EMBL/GenBank/DDBJ whole genome shotgun (WGS) entry which is preliminary data.</text>
</comment>